<comment type="caution">
    <text evidence="1">The sequence shown here is derived from an EMBL/GenBank/DDBJ whole genome shotgun (WGS) entry which is preliminary data.</text>
</comment>
<dbReference type="EMBL" id="QKWP01002933">
    <property type="protein sequence ID" value="RIB01801.1"/>
    <property type="molecule type" value="Genomic_DNA"/>
</dbReference>
<reference evidence="1 2" key="1">
    <citation type="submission" date="2018-06" db="EMBL/GenBank/DDBJ databases">
        <title>Comparative genomics reveals the genomic features of Rhizophagus irregularis, R. cerebriforme, R. diaphanum and Gigaspora rosea, and their symbiotic lifestyle signature.</title>
        <authorList>
            <person name="Morin E."/>
            <person name="San Clemente H."/>
            <person name="Chen E.C.H."/>
            <person name="De La Providencia I."/>
            <person name="Hainaut M."/>
            <person name="Kuo A."/>
            <person name="Kohler A."/>
            <person name="Murat C."/>
            <person name="Tang N."/>
            <person name="Roy S."/>
            <person name="Loubradou J."/>
            <person name="Henrissat B."/>
            <person name="Grigoriev I.V."/>
            <person name="Corradi N."/>
            <person name="Roux C."/>
            <person name="Martin F.M."/>
        </authorList>
    </citation>
    <scope>NUCLEOTIDE SEQUENCE [LARGE SCALE GENOMIC DNA]</scope>
    <source>
        <strain evidence="1 2">DAOM 194757</strain>
    </source>
</reference>
<accession>A0A397TWK6</accession>
<evidence type="ECO:0000313" key="1">
    <source>
        <dbReference type="EMBL" id="RIB01801.1"/>
    </source>
</evidence>
<organism evidence="1 2">
    <name type="scientific">Gigaspora rosea</name>
    <dbReference type="NCBI Taxonomy" id="44941"/>
    <lineage>
        <taxon>Eukaryota</taxon>
        <taxon>Fungi</taxon>
        <taxon>Fungi incertae sedis</taxon>
        <taxon>Mucoromycota</taxon>
        <taxon>Glomeromycotina</taxon>
        <taxon>Glomeromycetes</taxon>
        <taxon>Diversisporales</taxon>
        <taxon>Gigasporaceae</taxon>
        <taxon>Gigaspora</taxon>
    </lineage>
</organism>
<keyword evidence="2" id="KW-1185">Reference proteome</keyword>
<dbReference type="Proteomes" id="UP000266673">
    <property type="component" value="Unassembled WGS sequence"/>
</dbReference>
<protein>
    <submittedName>
        <fullName evidence="1">Uncharacterized protein</fullName>
    </submittedName>
</protein>
<name>A0A397TWK6_9GLOM</name>
<gene>
    <name evidence="1" type="ORF">C2G38_2229641</name>
</gene>
<dbReference type="AlphaFoldDB" id="A0A397TWK6"/>
<evidence type="ECO:0000313" key="2">
    <source>
        <dbReference type="Proteomes" id="UP000266673"/>
    </source>
</evidence>
<sequence>MTTESCSVAESVCQGFDKGFLNHQRFRQGFSQSSGKDIVEVEYLEQWLNILKDKADNKENELCELKMYNFFDIRTLIEQMIKTCYTISELDNILSHIRNITEEKKHKIIENNTKKYKIHCIDELIKVFSCPPSIRKDIFPVRKNLTNLKNFEQDVIQLPITSNVSGKFLFSDSVKDSLHDFISESYSFLKQDNRILNDIFKNEISDDEIQSCGNVLKKCPEHQSQCSHDRKNNLHKPPYSYGDTKVPKTVSRKVDIAIAYTPKNDPEIILYKLICEAKRPIGPTNGDDYDKLTRSLNDAYNSIVVCYTKKFDYLDNHIIELFQQINILGLHIFDEKATLLLFNPISNGKIVLQMDEIFYEIERYTKQQQEFLSCVIPQENGISREEFLSSIITQTLMIPEKSRNRV</sequence>
<proteinExistence type="predicted"/>
<dbReference type="OrthoDB" id="10369089at2759"/>